<dbReference type="PANTHER" id="PTHR30419:SF8">
    <property type="entry name" value="NITROGEN ASSIMILATION TRANSCRIPTIONAL ACTIVATOR-RELATED"/>
    <property type="match status" value="1"/>
</dbReference>
<keyword evidence="2" id="KW-0805">Transcription regulation</keyword>
<dbReference type="PANTHER" id="PTHR30419">
    <property type="entry name" value="HTH-TYPE TRANSCRIPTIONAL REGULATOR YBHD"/>
    <property type="match status" value="1"/>
</dbReference>
<dbReference type="InterPro" id="IPR005119">
    <property type="entry name" value="LysR_subst-bd"/>
</dbReference>
<evidence type="ECO:0000256" key="4">
    <source>
        <dbReference type="ARBA" id="ARBA00023163"/>
    </source>
</evidence>
<dbReference type="RefSeq" id="WP_087256305.1">
    <property type="nucleotide sequence ID" value="NZ_NFLB01000006.1"/>
</dbReference>
<gene>
    <name evidence="6" type="ORF">B5E91_06810</name>
</gene>
<dbReference type="AlphaFoldDB" id="A0A1Y4QJ94"/>
<keyword evidence="4" id="KW-0804">Transcription</keyword>
<evidence type="ECO:0000256" key="2">
    <source>
        <dbReference type="ARBA" id="ARBA00023015"/>
    </source>
</evidence>
<comment type="caution">
    <text evidence="6">The sequence shown here is derived from an EMBL/GenBank/DDBJ whole genome shotgun (WGS) entry which is preliminary data.</text>
</comment>
<dbReference type="GO" id="GO:0003677">
    <property type="term" value="F:DNA binding"/>
    <property type="evidence" value="ECO:0007669"/>
    <property type="project" value="UniProtKB-KW"/>
</dbReference>
<name>A0A1Y4QJ94_9FIRM</name>
<dbReference type="Gene3D" id="3.40.190.290">
    <property type="match status" value="1"/>
</dbReference>
<proteinExistence type="inferred from homology"/>
<dbReference type="EMBL" id="NFLB01000006">
    <property type="protein sequence ID" value="OUQ05355.1"/>
    <property type="molecule type" value="Genomic_DNA"/>
</dbReference>
<dbReference type="Proteomes" id="UP000196258">
    <property type="component" value="Unassembled WGS sequence"/>
</dbReference>
<evidence type="ECO:0000313" key="6">
    <source>
        <dbReference type="EMBL" id="OUQ05355.1"/>
    </source>
</evidence>
<sequence length="299" mass="34354">MEFRVLQYFLAIAREGTISDAAERLHITQPTLSRQIKELEDELGKQLFIRSNKKITLTKEGMLLRQRAKEIVDLVDKTTTEIMSSNSIINGEVYIGAGESHTLKVITKSIKKIQKQYPQIKFHLHSGNAPDIIEKLDNGLIDFGLITYHPKLSKYNHLALPLSHQWGILMAKNDPLSLKEYITLEDIKEKPLIISKETRQITELMEWFGNDLDHLDIVSSYSLLYNASLMVEDGLGYAICFDKLINTTGESKLCFRPLSPTLKVPYYFIWKKYHILTQASSYFLDTIKETIEELSNNVK</sequence>
<dbReference type="InterPro" id="IPR036390">
    <property type="entry name" value="WH_DNA-bd_sf"/>
</dbReference>
<feature type="domain" description="HTH lysR-type" evidence="5">
    <location>
        <begin position="1"/>
        <end position="58"/>
    </location>
</feature>
<organism evidence="6 7">
    <name type="scientific">Thomasclavelia spiroformis</name>
    <dbReference type="NCBI Taxonomy" id="29348"/>
    <lineage>
        <taxon>Bacteria</taxon>
        <taxon>Bacillati</taxon>
        <taxon>Bacillota</taxon>
        <taxon>Erysipelotrichia</taxon>
        <taxon>Erysipelotrichales</taxon>
        <taxon>Coprobacillaceae</taxon>
        <taxon>Thomasclavelia</taxon>
    </lineage>
</organism>
<evidence type="ECO:0000313" key="7">
    <source>
        <dbReference type="Proteomes" id="UP000196258"/>
    </source>
</evidence>
<dbReference type="Pfam" id="PF03466">
    <property type="entry name" value="LysR_substrate"/>
    <property type="match status" value="1"/>
</dbReference>
<dbReference type="GO" id="GO:0005829">
    <property type="term" value="C:cytosol"/>
    <property type="evidence" value="ECO:0007669"/>
    <property type="project" value="TreeGrafter"/>
</dbReference>
<dbReference type="PRINTS" id="PR00039">
    <property type="entry name" value="HTHLYSR"/>
</dbReference>
<accession>A0A1Y4QJ94</accession>
<dbReference type="Pfam" id="PF00126">
    <property type="entry name" value="HTH_1"/>
    <property type="match status" value="1"/>
</dbReference>
<dbReference type="InterPro" id="IPR000847">
    <property type="entry name" value="LysR_HTH_N"/>
</dbReference>
<protein>
    <submittedName>
        <fullName evidence="6">LysR family transcriptional regulator</fullName>
    </submittedName>
</protein>
<comment type="similarity">
    <text evidence="1">Belongs to the LysR transcriptional regulatory family.</text>
</comment>
<reference evidence="7" key="1">
    <citation type="submission" date="2017-04" db="EMBL/GenBank/DDBJ databases">
        <title>Function of individual gut microbiota members based on whole genome sequencing of pure cultures obtained from chicken caecum.</title>
        <authorList>
            <person name="Medvecky M."/>
            <person name="Cejkova D."/>
            <person name="Polansky O."/>
            <person name="Karasova D."/>
            <person name="Kubasova T."/>
            <person name="Cizek A."/>
            <person name="Rychlik I."/>
        </authorList>
    </citation>
    <scope>NUCLEOTIDE SEQUENCE [LARGE SCALE GENOMIC DNA]</scope>
    <source>
        <strain evidence="7">An149</strain>
    </source>
</reference>
<dbReference type="SUPFAM" id="SSF53850">
    <property type="entry name" value="Periplasmic binding protein-like II"/>
    <property type="match status" value="1"/>
</dbReference>
<dbReference type="PROSITE" id="PS50931">
    <property type="entry name" value="HTH_LYSR"/>
    <property type="match status" value="1"/>
</dbReference>
<dbReference type="InterPro" id="IPR036388">
    <property type="entry name" value="WH-like_DNA-bd_sf"/>
</dbReference>
<keyword evidence="3" id="KW-0238">DNA-binding</keyword>
<evidence type="ECO:0000256" key="3">
    <source>
        <dbReference type="ARBA" id="ARBA00023125"/>
    </source>
</evidence>
<dbReference type="SUPFAM" id="SSF46785">
    <property type="entry name" value="Winged helix' DNA-binding domain"/>
    <property type="match status" value="1"/>
</dbReference>
<dbReference type="FunFam" id="1.10.10.10:FF:000001">
    <property type="entry name" value="LysR family transcriptional regulator"/>
    <property type="match status" value="1"/>
</dbReference>
<evidence type="ECO:0000256" key="1">
    <source>
        <dbReference type="ARBA" id="ARBA00009437"/>
    </source>
</evidence>
<dbReference type="CDD" id="cd05466">
    <property type="entry name" value="PBP2_LTTR_substrate"/>
    <property type="match status" value="1"/>
</dbReference>
<evidence type="ECO:0000259" key="5">
    <source>
        <dbReference type="PROSITE" id="PS50931"/>
    </source>
</evidence>
<dbReference type="InterPro" id="IPR050950">
    <property type="entry name" value="HTH-type_LysR_regulators"/>
</dbReference>
<dbReference type="Gene3D" id="1.10.10.10">
    <property type="entry name" value="Winged helix-like DNA-binding domain superfamily/Winged helix DNA-binding domain"/>
    <property type="match status" value="1"/>
</dbReference>
<dbReference type="GO" id="GO:0003700">
    <property type="term" value="F:DNA-binding transcription factor activity"/>
    <property type="evidence" value="ECO:0007669"/>
    <property type="project" value="InterPro"/>
</dbReference>